<dbReference type="Proteomes" id="UP001597506">
    <property type="component" value="Unassembled WGS sequence"/>
</dbReference>
<dbReference type="EMBL" id="JBHUMF010000031">
    <property type="protein sequence ID" value="MFD2681786.1"/>
    <property type="molecule type" value="Genomic_DNA"/>
</dbReference>
<dbReference type="SUPFAM" id="SSF143744">
    <property type="entry name" value="GlcG-like"/>
    <property type="match status" value="1"/>
</dbReference>
<dbReference type="PANTHER" id="PTHR34309">
    <property type="entry name" value="SLR1406 PROTEIN"/>
    <property type="match status" value="1"/>
</dbReference>
<dbReference type="RefSeq" id="WP_377936295.1">
    <property type="nucleotide sequence ID" value="NZ_JBHUMF010000031.1"/>
</dbReference>
<dbReference type="PANTHER" id="PTHR34309:SF1">
    <property type="entry name" value="PROTEIN GLCG"/>
    <property type="match status" value="1"/>
</dbReference>
<dbReference type="Pfam" id="PF03928">
    <property type="entry name" value="HbpS-like"/>
    <property type="match status" value="1"/>
</dbReference>
<dbReference type="InterPro" id="IPR038084">
    <property type="entry name" value="PduO/GlcC-like_sf"/>
</dbReference>
<name>A0ABW5RTW3_9BACI</name>
<dbReference type="InterPro" id="IPR052517">
    <property type="entry name" value="GlcG_carb_metab_protein"/>
</dbReference>
<dbReference type="InterPro" id="IPR005624">
    <property type="entry name" value="PduO/GlcC-like"/>
</dbReference>
<evidence type="ECO:0000313" key="1">
    <source>
        <dbReference type="EMBL" id="MFD2681786.1"/>
    </source>
</evidence>
<protein>
    <submittedName>
        <fullName evidence="1">Heme-binding protein</fullName>
    </submittedName>
</protein>
<accession>A0ABW5RTW3</accession>
<organism evidence="1 2">
    <name type="scientific">Bacillus seohaeanensis</name>
    <dbReference type="NCBI Taxonomy" id="284580"/>
    <lineage>
        <taxon>Bacteria</taxon>
        <taxon>Bacillati</taxon>
        <taxon>Bacillota</taxon>
        <taxon>Bacilli</taxon>
        <taxon>Bacillales</taxon>
        <taxon>Bacillaceae</taxon>
        <taxon>Bacillus</taxon>
    </lineage>
</organism>
<reference evidence="2" key="1">
    <citation type="journal article" date="2019" name="Int. J. Syst. Evol. Microbiol.">
        <title>The Global Catalogue of Microorganisms (GCM) 10K type strain sequencing project: providing services to taxonomists for standard genome sequencing and annotation.</title>
        <authorList>
            <consortium name="The Broad Institute Genomics Platform"/>
            <consortium name="The Broad Institute Genome Sequencing Center for Infectious Disease"/>
            <person name="Wu L."/>
            <person name="Ma J."/>
        </authorList>
    </citation>
    <scope>NUCLEOTIDE SEQUENCE [LARGE SCALE GENOMIC DNA]</scope>
    <source>
        <strain evidence="2">KCTC 3913</strain>
    </source>
</reference>
<dbReference type="Gene3D" id="3.30.450.150">
    <property type="entry name" value="Haem-degrading domain"/>
    <property type="match status" value="1"/>
</dbReference>
<evidence type="ECO:0000313" key="2">
    <source>
        <dbReference type="Proteomes" id="UP001597506"/>
    </source>
</evidence>
<proteinExistence type="predicted"/>
<keyword evidence="2" id="KW-1185">Reference proteome</keyword>
<sequence>MKQLNLSLAKNMIEKAEKKAQEIGVPMVITILDDGGNLIASHRMDDALLVSVDISQNKAWTSVAFKMPTENLAEVGAPGGELFGVHTTNNGRVVLFGGGIPLRVSGEIIGGVGVSGGSVEQDIQVAEAAVAEIANLEHQSL</sequence>
<comment type="caution">
    <text evidence="1">The sequence shown here is derived from an EMBL/GenBank/DDBJ whole genome shotgun (WGS) entry which is preliminary data.</text>
</comment>
<gene>
    <name evidence="1" type="ORF">ACFSUL_13680</name>
</gene>